<dbReference type="AlphaFoldDB" id="A0A923EA04"/>
<accession>A0A923EA04</accession>
<protein>
    <submittedName>
        <fullName evidence="1">Uncharacterized protein</fullName>
    </submittedName>
</protein>
<dbReference type="EMBL" id="JAAZWO010000004">
    <property type="protein sequence ID" value="MBC2397154.1"/>
    <property type="molecule type" value="Genomic_DNA"/>
</dbReference>
<organism evidence="1 2">
    <name type="scientific">Clostridium tetanomorphum</name>
    <dbReference type="NCBI Taxonomy" id="1553"/>
    <lineage>
        <taxon>Bacteria</taxon>
        <taxon>Bacillati</taxon>
        <taxon>Bacillota</taxon>
        <taxon>Clostridia</taxon>
        <taxon>Eubacteriales</taxon>
        <taxon>Clostridiaceae</taxon>
        <taxon>Clostridium</taxon>
    </lineage>
</organism>
<evidence type="ECO:0000313" key="2">
    <source>
        <dbReference type="Proteomes" id="UP000563151"/>
    </source>
</evidence>
<name>A0A923EA04_CLOTT</name>
<evidence type="ECO:0000313" key="1">
    <source>
        <dbReference type="EMBL" id="MBC2397154.1"/>
    </source>
</evidence>
<sequence length="149" mass="17484">MNYCMDIKNLINSKKWVRNDMGLGKVQFLKLILVKEKLMLLLISNEIKGPLYAKVENIGVINEQITIFYDGEYCELLKEKEYESFKENVTEEEWRVLFHSDVTKDLYELGLVEEEKGFTAQIHENIDTFMETNVDIKASDDICKQYGLK</sequence>
<proteinExistence type="predicted"/>
<comment type="caution">
    <text evidence="1">The sequence shown here is derived from an EMBL/GenBank/DDBJ whole genome shotgun (WGS) entry which is preliminary data.</text>
</comment>
<dbReference type="RefSeq" id="WP_035149768.1">
    <property type="nucleotide sequence ID" value="NZ_JAAZWO010000004.1"/>
</dbReference>
<dbReference type="Proteomes" id="UP000563151">
    <property type="component" value="Unassembled WGS sequence"/>
</dbReference>
<keyword evidence="2" id="KW-1185">Reference proteome</keyword>
<gene>
    <name evidence="1" type="ORF">HGG79_05070</name>
</gene>
<reference evidence="1 2" key="1">
    <citation type="submission" date="2020-04" db="EMBL/GenBank/DDBJ databases">
        <title>Genomic insights into acetone-butanol-ethanol (ABE) fermentation by sequencing solventogenic clostridia strains.</title>
        <authorList>
            <person name="Brown S."/>
        </authorList>
    </citation>
    <scope>NUCLEOTIDE SEQUENCE [LARGE SCALE GENOMIC DNA]</scope>
    <source>
        <strain evidence="1 2">DJ011</strain>
    </source>
</reference>